<evidence type="ECO:0000313" key="9">
    <source>
        <dbReference type="Proteomes" id="UP000035065"/>
    </source>
</evidence>
<evidence type="ECO:0000313" key="8">
    <source>
        <dbReference type="EMBL" id="EGD56736.1"/>
    </source>
</evidence>
<dbReference type="Gene3D" id="3.30.2400.10">
    <property type="entry name" value="Major capsid protein gp5"/>
    <property type="match status" value="1"/>
</dbReference>
<sequence>MHTKHKTVTMTGIKTAGLDAGEFIGWASTFGNTDSQGDRVMPGAFAKSIDAMASGQVTPILWEHQRKDPKAFVGEIKSARETAEGLEIHAKLDLDSPEGQAAYRQVKARRVGALSIGYGVRDAVKAADGVQELTDLDLMEVSLVVRPANDRAVITASKSERPELLIKARAALAKEASGDPAADDTEDPADDDTAEQTVGERLLARLKDAMDAAQELIDAAEDEGRDLTEAEGQEVAKALRRVRVTRRELQSYADATPDQRRGLQHQADVVTKAMSSEEFEARYPDASKFEKFDATEYGVKTKTKHQAKEAITVDTTDKFLTLGSGRKAAAATIAAKMTGGGTFHDRVHGLGDTGAKALVSSGQVTTDIPVAPTVIPTGRPAVSLLDVIPTQRRTGPQYRYIRQNARDLNAAAVAPGATKPTSTMGTETIDGQVSVIAHLSEPVDKFVLSDAPQLTRFLQEELVYGLDVAIQAQLLTGDGTGANQTGILETSGVQIQAFDTSAIVSIRKALTKAEAAGYAPSVAVLRPEDWEAIELTATSDDAVAFRGVPIDLLERKLWGLRVVLSTELPAKTAIVLDPSSVSVDTLGGLDIEWSTESGDLFSKNQVQARVETRIGVSVYAPASIYKVTTAAA</sequence>
<feature type="coiled-coil region" evidence="4">
    <location>
        <begin position="203"/>
        <end position="230"/>
    </location>
</feature>
<evidence type="ECO:0008006" key="10">
    <source>
        <dbReference type="Google" id="ProtNLM"/>
    </source>
</evidence>
<comment type="caution">
    <text evidence="8">The sequence shown here is derived from an EMBL/GenBank/DDBJ whole genome shotgun (WGS) entry which is preliminary data.</text>
</comment>
<gene>
    <name evidence="8" type="ORF">SCNU_00120</name>
</gene>
<evidence type="ECO:0000256" key="4">
    <source>
        <dbReference type="SAM" id="Coils"/>
    </source>
</evidence>
<dbReference type="Gene3D" id="3.30.2320.10">
    <property type="entry name" value="hypothetical protein PF0899 domain"/>
    <property type="match status" value="1"/>
</dbReference>
<dbReference type="eggNOG" id="COG4653">
    <property type="taxonomic scope" value="Bacteria"/>
</dbReference>
<keyword evidence="1" id="KW-1188">Viral release from host cell</keyword>
<dbReference type="Proteomes" id="UP000035065">
    <property type="component" value="Unassembled WGS sequence"/>
</dbReference>
<dbReference type="Pfam" id="PF04586">
    <property type="entry name" value="Peptidase_S78"/>
    <property type="match status" value="1"/>
</dbReference>
<dbReference type="Pfam" id="PF05065">
    <property type="entry name" value="Phage_capsid"/>
    <property type="match status" value="1"/>
</dbReference>
<dbReference type="NCBIfam" id="TIGR01543">
    <property type="entry name" value="proheadase_HK97"/>
    <property type="match status" value="1"/>
</dbReference>
<evidence type="ECO:0000259" key="6">
    <source>
        <dbReference type="Pfam" id="PF04586"/>
    </source>
</evidence>
<evidence type="ECO:0000256" key="1">
    <source>
        <dbReference type="ARBA" id="ARBA00022612"/>
    </source>
</evidence>
<keyword evidence="2" id="KW-0645">Protease</keyword>
<dbReference type="InterPro" id="IPR054613">
    <property type="entry name" value="Peptidase_S78_dom"/>
</dbReference>
<feature type="compositionally biased region" description="Acidic residues" evidence="5">
    <location>
        <begin position="181"/>
        <end position="194"/>
    </location>
</feature>
<evidence type="ECO:0000259" key="7">
    <source>
        <dbReference type="Pfam" id="PF05065"/>
    </source>
</evidence>
<evidence type="ECO:0000256" key="3">
    <source>
        <dbReference type="ARBA" id="ARBA00022801"/>
    </source>
</evidence>
<dbReference type="eggNOG" id="COG3740">
    <property type="taxonomic scope" value="Bacteria"/>
</dbReference>
<dbReference type="InterPro" id="IPR006433">
    <property type="entry name" value="Prohead_protease"/>
</dbReference>
<protein>
    <recommendedName>
        <fullName evidence="10">HK97 family phage prohead protease</fullName>
    </recommendedName>
</protein>
<dbReference type="AlphaFoldDB" id="F1YEA3"/>
<dbReference type="SUPFAM" id="SSF56563">
    <property type="entry name" value="Major capsid protein gp5"/>
    <property type="match status" value="1"/>
</dbReference>
<keyword evidence="9" id="KW-1185">Reference proteome</keyword>
<keyword evidence="4" id="KW-0175">Coiled coil</keyword>
<name>F1YEA3_9ACTN</name>
<dbReference type="InterPro" id="IPR054612">
    <property type="entry name" value="Phage_capsid-like_C"/>
</dbReference>
<dbReference type="GO" id="GO:0008233">
    <property type="term" value="F:peptidase activity"/>
    <property type="evidence" value="ECO:0007669"/>
    <property type="project" value="UniProtKB-KW"/>
</dbReference>
<dbReference type="STRING" id="644548.SCNU_00120"/>
<accession>F1YEA3</accession>
<organism evidence="8 9">
    <name type="scientific">Gordonia neofelifaecis NRRL B-59395</name>
    <dbReference type="NCBI Taxonomy" id="644548"/>
    <lineage>
        <taxon>Bacteria</taxon>
        <taxon>Bacillati</taxon>
        <taxon>Actinomycetota</taxon>
        <taxon>Actinomycetes</taxon>
        <taxon>Mycobacteriales</taxon>
        <taxon>Gordoniaceae</taxon>
        <taxon>Gordonia</taxon>
    </lineage>
</organism>
<proteinExistence type="predicted"/>
<dbReference type="GO" id="GO:0006508">
    <property type="term" value="P:proteolysis"/>
    <property type="evidence" value="ECO:0007669"/>
    <property type="project" value="UniProtKB-KW"/>
</dbReference>
<feature type="region of interest" description="Disordered" evidence="5">
    <location>
        <begin position="175"/>
        <end position="194"/>
    </location>
</feature>
<evidence type="ECO:0000256" key="2">
    <source>
        <dbReference type="ARBA" id="ARBA00022670"/>
    </source>
</evidence>
<dbReference type="EMBL" id="AEUD01000001">
    <property type="protein sequence ID" value="EGD56736.1"/>
    <property type="molecule type" value="Genomic_DNA"/>
</dbReference>
<keyword evidence="3" id="KW-0378">Hydrolase</keyword>
<feature type="domain" description="Prohead serine protease" evidence="6">
    <location>
        <begin position="21"/>
        <end position="159"/>
    </location>
</feature>
<evidence type="ECO:0000256" key="5">
    <source>
        <dbReference type="SAM" id="MobiDB-lite"/>
    </source>
</evidence>
<feature type="domain" description="Phage capsid-like C-terminal" evidence="7">
    <location>
        <begin position="369"/>
        <end position="627"/>
    </location>
</feature>
<dbReference type="RefSeq" id="WP_009677301.1">
    <property type="nucleotide sequence ID" value="NZ_AEUD01000001.1"/>
</dbReference>
<reference evidence="8 9" key="1">
    <citation type="journal article" date="2011" name="J. Bacteriol.">
        <title>Draft Genome Sequence of Gordonia neofelifaecis NRRL B-59395, a Cholesterol-Degrading Actinomycete.</title>
        <authorList>
            <person name="Ge F."/>
            <person name="Li W."/>
            <person name="Chen G."/>
            <person name="Liu Y."/>
            <person name="Zhang G."/>
            <person name="Yong B."/>
            <person name="Wang Q."/>
            <person name="Wang N."/>
            <person name="Huang Z."/>
            <person name="Li W."/>
            <person name="Wang J."/>
            <person name="Wu C."/>
            <person name="Xie Q."/>
            <person name="Liu G."/>
        </authorList>
    </citation>
    <scope>NUCLEOTIDE SEQUENCE [LARGE SCALE GENOMIC DNA]</scope>
    <source>
        <strain evidence="8 9">NRRL B-59395</strain>
    </source>
</reference>